<evidence type="ECO:0000256" key="1">
    <source>
        <dbReference type="SAM" id="SignalP"/>
    </source>
</evidence>
<organism evidence="2 3">
    <name type="scientific">Phialemonium thermophilum</name>
    <dbReference type="NCBI Taxonomy" id="223376"/>
    <lineage>
        <taxon>Eukaryota</taxon>
        <taxon>Fungi</taxon>
        <taxon>Dikarya</taxon>
        <taxon>Ascomycota</taxon>
        <taxon>Pezizomycotina</taxon>
        <taxon>Sordariomycetes</taxon>
        <taxon>Sordariomycetidae</taxon>
        <taxon>Cephalothecales</taxon>
        <taxon>Cephalothecaceae</taxon>
        <taxon>Phialemonium</taxon>
    </lineage>
</organism>
<protein>
    <submittedName>
        <fullName evidence="2">Uncharacterized protein</fullName>
    </submittedName>
</protein>
<accession>A0ABR3W1I4</accession>
<name>A0ABR3W1I4_9PEZI</name>
<keyword evidence="1" id="KW-0732">Signal</keyword>
<gene>
    <name evidence="2" type="ORF">VTK73DRAFT_9608</name>
</gene>
<sequence>MMLLVPLVSLFALLSHAGKLDGLDRPCGFRIAPCPTGQTCSSIDTACTRGQNCQGVCRDAGAATASRTTSKITTATTTTTTITTACSGSTTPTVTATYQSCGGHRVNPRPCPENHICIDDPRREGSCGMACDMPGICVEPTTFCGGFAGVACESGKVCVDDPRDRCDPENGGADCGGFCV</sequence>
<evidence type="ECO:0000313" key="3">
    <source>
        <dbReference type="Proteomes" id="UP001586593"/>
    </source>
</evidence>
<reference evidence="2 3" key="1">
    <citation type="journal article" date="2024" name="Commun. Biol.">
        <title>Comparative genomic analysis of thermophilic fungi reveals convergent evolutionary adaptations and gene losses.</title>
        <authorList>
            <person name="Steindorff A.S."/>
            <person name="Aguilar-Pontes M.V."/>
            <person name="Robinson A.J."/>
            <person name="Andreopoulos B."/>
            <person name="LaButti K."/>
            <person name="Kuo A."/>
            <person name="Mondo S."/>
            <person name="Riley R."/>
            <person name="Otillar R."/>
            <person name="Haridas S."/>
            <person name="Lipzen A."/>
            <person name="Grimwood J."/>
            <person name="Schmutz J."/>
            <person name="Clum A."/>
            <person name="Reid I.D."/>
            <person name="Moisan M.C."/>
            <person name="Butler G."/>
            <person name="Nguyen T.T.M."/>
            <person name="Dewar K."/>
            <person name="Conant G."/>
            <person name="Drula E."/>
            <person name="Henrissat B."/>
            <person name="Hansel C."/>
            <person name="Singer S."/>
            <person name="Hutchinson M.I."/>
            <person name="de Vries R.P."/>
            <person name="Natvig D.O."/>
            <person name="Powell A.J."/>
            <person name="Tsang A."/>
            <person name="Grigoriev I.V."/>
        </authorList>
    </citation>
    <scope>NUCLEOTIDE SEQUENCE [LARGE SCALE GENOMIC DNA]</scope>
    <source>
        <strain evidence="2 3">ATCC 24622</strain>
    </source>
</reference>
<evidence type="ECO:0000313" key="2">
    <source>
        <dbReference type="EMBL" id="KAL1850712.1"/>
    </source>
</evidence>
<proteinExistence type="predicted"/>
<feature type="chain" id="PRO_5047287011" evidence="1">
    <location>
        <begin position="18"/>
        <end position="180"/>
    </location>
</feature>
<dbReference type="EMBL" id="JAZHXJ010000818">
    <property type="protein sequence ID" value="KAL1850712.1"/>
    <property type="molecule type" value="Genomic_DNA"/>
</dbReference>
<comment type="caution">
    <text evidence="2">The sequence shown here is derived from an EMBL/GenBank/DDBJ whole genome shotgun (WGS) entry which is preliminary data.</text>
</comment>
<keyword evidence="3" id="KW-1185">Reference proteome</keyword>
<dbReference type="Proteomes" id="UP001586593">
    <property type="component" value="Unassembled WGS sequence"/>
</dbReference>
<feature type="signal peptide" evidence="1">
    <location>
        <begin position="1"/>
        <end position="17"/>
    </location>
</feature>